<dbReference type="EMBL" id="MU276121">
    <property type="protein sequence ID" value="KAI0041463.1"/>
    <property type="molecule type" value="Genomic_DNA"/>
</dbReference>
<dbReference type="Proteomes" id="UP000814033">
    <property type="component" value="Unassembled WGS sequence"/>
</dbReference>
<organism evidence="1 2">
    <name type="scientific">Auriscalpium vulgare</name>
    <dbReference type="NCBI Taxonomy" id="40419"/>
    <lineage>
        <taxon>Eukaryota</taxon>
        <taxon>Fungi</taxon>
        <taxon>Dikarya</taxon>
        <taxon>Basidiomycota</taxon>
        <taxon>Agaricomycotina</taxon>
        <taxon>Agaricomycetes</taxon>
        <taxon>Russulales</taxon>
        <taxon>Auriscalpiaceae</taxon>
        <taxon>Auriscalpium</taxon>
    </lineage>
</organism>
<reference evidence="1" key="1">
    <citation type="submission" date="2021-02" db="EMBL/GenBank/DDBJ databases">
        <authorList>
            <consortium name="DOE Joint Genome Institute"/>
            <person name="Ahrendt S."/>
            <person name="Looney B.P."/>
            <person name="Miyauchi S."/>
            <person name="Morin E."/>
            <person name="Drula E."/>
            <person name="Courty P.E."/>
            <person name="Chicoki N."/>
            <person name="Fauchery L."/>
            <person name="Kohler A."/>
            <person name="Kuo A."/>
            <person name="Labutti K."/>
            <person name="Pangilinan J."/>
            <person name="Lipzen A."/>
            <person name="Riley R."/>
            <person name="Andreopoulos W."/>
            <person name="He G."/>
            <person name="Johnson J."/>
            <person name="Barry K.W."/>
            <person name="Grigoriev I.V."/>
            <person name="Nagy L."/>
            <person name="Hibbett D."/>
            <person name="Henrissat B."/>
            <person name="Matheny P.B."/>
            <person name="Labbe J."/>
            <person name="Martin F."/>
        </authorList>
    </citation>
    <scope>NUCLEOTIDE SEQUENCE</scope>
    <source>
        <strain evidence="1">FP105234-sp</strain>
    </source>
</reference>
<proteinExistence type="predicted"/>
<reference evidence="1" key="2">
    <citation type="journal article" date="2022" name="New Phytol.">
        <title>Evolutionary transition to the ectomycorrhizal habit in the genomes of a hyperdiverse lineage of mushroom-forming fungi.</title>
        <authorList>
            <person name="Looney B."/>
            <person name="Miyauchi S."/>
            <person name="Morin E."/>
            <person name="Drula E."/>
            <person name="Courty P.E."/>
            <person name="Kohler A."/>
            <person name="Kuo A."/>
            <person name="LaButti K."/>
            <person name="Pangilinan J."/>
            <person name="Lipzen A."/>
            <person name="Riley R."/>
            <person name="Andreopoulos W."/>
            <person name="He G."/>
            <person name="Johnson J."/>
            <person name="Nolan M."/>
            <person name="Tritt A."/>
            <person name="Barry K.W."/>
            <person name="Grigoriev I.V."/>
            <person name="Nagy L.G."/>
            <person name="Hibbett D."/>
            <person name="Henrissat B."/>
            <person name="Matheny P.B."/>
            <person name="Labbe J."/>
            <person name="Martin F.M."/>
        </authorList>
    </citation>
    <scope>NUCLEOTIDE SEQUENCE</scope>
    <source>
        <strain evidence="1">FP105234-sp</strain>
    </source>
</reference>
<protein>
    <submittedName>
        <fullName evidence="1">Uncharacterized protein</fullName>
    </submittedName>
</protein>
<keyword evidence="2" id="KW-1185">Reference proteome</keyword>
<evidence type="ECO:0000313" key="1">
    <source>
        <dbReference type="EMBL" id="KAI0041463.1"/>
    </source>
</evidence>
<gene>
    <name evidence="1" type="ORF">FA95DRAFT_693700</name>
</gene>
<accession>A0ACB8RBP2</accession>
<evidence type="ECO:0000313" key="2">
    <source>
        <dbReference type="Proteomes" id="UP000814033"/>
    </source>
</evidence>
<comment type="caution">
    <text evidence="1">The sequence shown here is derived from an EMBL/GenBank/DDBJ whole genome shotgun (WGS) entry which is preliminary data.</text>
</comment>
<sequence length="170" mass="18063">MDSESASLLANRQFCLQRAACARATPPLYIIMVSHDGVAIPRSCLSYSRSASLRNHPEHRSTLFRVPQRSEMASPNPRPSCGTGGSWTSGRARRHCETLSSTSCGPAGEHGARGEAQFAATRCSWLAARPPDMGNVLGTSAVCPSRLFSGRRSGPAGQSTTDETRAGMSP</sequence>
<name>A0ACB8RBP2_9AGAM</name>